<dbReference type="AlphaFoldDB" id="A0A6P9F5T5"/>
<dbReference type="PRINTS" id="PR00925">
    <property type="entry name" value="NONHISHMG17"/>
</dbReference>
<feature type="compositionally biased region" description="Basic and acidic residues" evidence="5">
    <location>
        <begin position="83"/>
        <end position="95"/>
    </location>
</feature>
<dbReference type="Proteomes" id="UP000515165">
    <property type="component" value="Chromosome X"/>
</dbReference>
<gene>
    <name evidence="7" type="primary">HMGN5</name>
</gene>
<proteinExistence type="inferred from homology"/>
<dbReference type="Pfam" id="PF01101">
    <property type="entry name" value="HMG14_17"/>
    <property type="match status" value="1"/>
</dbReference>
<dbReference type="OrthoDB" id="9540224at2759"/>
<feature type="compositionally biased region" description="Basic residues" evidence="5">
    <location>
        <begin position="37"/>
        <end position="46"/>
    </location>
</feature>
<sequence length="170" mass="19238">MPKRKAASQGDMRQEPKRRSARLSAMPVPITPELKPKRTSTPKKLKTTNDMMEKNTDAGVKAIAENKQEVIKGECNDENTENGEAKIMEAPAPEKELEEMKEEKNEDVEEEGIEKKEVVTAAGEDEKDQEGDGEDQNKKEEKREDGKENKDGKGKGDRKEDEDEHLHTDY</sequence>
<dbReference type="InterPro" id="IPR040164">
    <property type="entry name" value="HMGN5"/>
</dbReference>
<comment type="subcellular location">
    <subcellularLocation>
        <location evidence="1">Nucleus</location>
    </subcellularLocation>
</comment>
<feature type="compositionally biased region" description="Acidic residues" evidence="5">
    <location>
        <begin position="123"/>
        <end position="134"/>
    </location>
</feature>
<dbReference type="PROSITE" id="PS00355">
    <property type="entry name" value="HMG14_17"/>
    <property type="match status" value="1"/>
</dbReference>
<name>A0A6P9F5T5_ZALCA</name>
<evidence type="ECO:0000256" key="2">
    <source>
        <dbReference type="ARBA" id="ARBA00007696"/>
    </source>
</evidence>
<evidence type="ECO:0000313" key="6">
    <source>
        <dbReference type="Proteomes" id="UP000515165"/>
    </source>
</evidence>
<keyword evidence="6" id="KW-1185">Reference proteome</keyword>
<dbReference type="GO" id="GO:0000785">
    <property type="term" value="C:chromatin"/>
    <property type="evidence" value="ECO:0007669"/>
    <property type="project" value="InterPro"/>
</dbReference>
<feature type="region of interest" description="Disordered" evidence="5">
    <location>
        <begin position="1"/>
        <end position="55"/>
    </location>
</feature>
<accession>A0A6P9F5T5</accession>
<feature type="compositionally biased region" description="Basic and acidic residues" evidence="5">
    <location>
        <begin position="135"/>
        <end position="170"/>
    </location>
</feature>
<feature type="compositionally biased region" description="Acidic residues" evidence="5">
    <location>
        <begin position="96"/>
        <end position="112"/>
    </location>
</feature>
<dbReference type="GO" id="GO:0005634">
    <property type="term" value="C:nucleus"/>
    <property type="evidence" value="ECO:0007669"/>
    <property type="project" value="UniProtKB-SubCell"/>
</dbReference>
<dbReference type="PANTHER" id="PTHR23145">
    <property type="entry name" value="NUCLEOSOMAL BINDING PROTEIN 1"/>
    <property type="match status" value="1"/>
</dbReference>
<evidence type="ECO:0000256" key="5">
    <source>
        <dbReference type="SAM" id="MobiDB-lite"/>
    </source>
</evidence>
<keyword evidence="4" id="KW-0539">Nucleus</keyword>
<feature type="region of interest" description="Disordered" evidence="5">
    <location>
        <begin position="69"/>
        <end position="170"/>
    </location>
</feature>
<protein>
    <submittedName>
        <fullName evidence="7">High mobility group nucleosome-binding domain-containing protein 5</fullName>
    </submittedName>
</protein>
<evidence type="ECO:0000313" key="7">
    <source>
        <dbReference type="RefSeq" id="XP_035581334.1"/>
    </source>
</evidence>
<evidence type="ECO:0000256" key="1">
    <source>
        <dbReference type="ARBA" id="ARBA00004123"/>
    </source>
</evidence>
<dbReference type="SMART" id="SM00527">
    <property type="entry name" value="HMG17"/>
    <property type="match status" value="1"/>
</dbReference>
<reference evidence="7" key="1">
    <citation type="submission" date="2025-08" db="UniProtKB">
        <authorList>
            <consortium name="RefSeq"/>
        </authorList>
    </citation>
    <scope>IDENTIFICATION</scope>
    <source>
        <tissue evidence="7">Blood</tissue>
    </source>
</reference>
<comment type="similarity">
    <text evidence="2">Belongs to the HMGN family.</text>
</comment>
<organism evidence="6 7">
    <name type="scientific">Zalophus californianus</name>
    <name type="common">California sealion</name>
    <dbReference type="NCBI Taxonomy" id="9704"/>
    <lineage>
        <taxon>Eukaryota</taxon>
        <taxon>Metazoa</taxon>
        <taxon>Chordata</taxon>
        <taxon>Craniata</taxon>
        <taxon>Vertebrata</taxon>
        <taxon>Euteleostomi</taxon>
        <taxon>Mammalia</taxon>
        <taxon>Eutheria</taxon>
        <taxon>Laurasiatheria</taxon>
        <taxon>Carnivora</taxon>
        <taxon>Caniformia</taxon>
        <taxon>Pinnipedia</taxon>
        <taxon>Otariidae</taxon>
        <taxon>Zalophus</taxon>
    </lineage>
</organism>
<dbReference type="GO" id="GO:0031492">
    <property type="term" value="F:nucleosomal DNA binding"/>
    <property type="evidence" value="ECO:0007669"/>
    <property type="project" value="InterPro"/>
</dbReference>
<evidence type="ECO:0000256" key="4">
    <source>
        <dbReference type="ARBA" id="ARBA00023242"/>
    </source>
</evidence>
<keyword evidence="3" id="KW-0238">DNA-binding</keyword>
<dbReference type="CTD" id="79366"/>
<dbReference type="KEGG" id="zca:118356498"/>
<dbReference type="InterPro" id="IPR000079">
    <property type="entry name" value="HMGN_fam"/>
</dbReference>
<dbReference type="PANTHER" id="PTHR23145:SF6">
    <property type="entry name" value="HIGH MOBILITY GROUP NUCLEOSOME-BINDING DOMAIN-CONTAINING PROTEIN 5"/>
    <property type="match status" value="1"/>
</dbReference>
<evidence type="ECO:0000256" key="3">
    <source>
        <dbReference type="ARBA" id="ARBA00023125"/>
    </source>
</evidence>
<dbReference type="RefSeq" id="XP_035581334.1">
    <property type="nucleotide sequence ID" value="XM_035725441.1"/>
</dbReference>
<dbReference type="GeneID" id="118356498"/>
<dbReference type="GO" id="GO:0006325">
    <property type="term" value="P:chromatin organization"/>
    <property type="evidence" value="ECO:0007669"/>
    <property type="project" value="InterPro"/>
</dbReference>